<evidence type="ECO:0000256" key="2">
    <source>
        <dbReference type="ARBA" id="ARBA00007749"/>
    </source>
</evidence>
<keyword evidence="8" id="KW-1185">Reference proteome</keyword>
<feature type="domain" description="Metallo-beta-lactamase" evidence="6">
    <location>
        <begin position="111"/>
        <end position="266"/>
    </location>
</feature>
<dbReference type="OMA" id="YMGGDAC"/>
<evidence type="ECO:0000313" key="8">
    <source>
        <dbReference type="Proteomes" id="UP000016931"/>
    </source>
</evidence>
<dbReference type="eggNOG" id="ENOG502S1A6">
    <property type="taxonomic scope" value="Eukaryota"/>
</dbReference>
<evidence type="ECO:0000256" key="5">
    <source>
        <dbReference type="ARBA" id="ARBA00022833"/>
    </source>
</evidence>
<dbReference type="InterPro" id="IPR001279">
    <property type="entry name" value="Metallo-B-lactamas"/>
</dbReference>
<dbReference type="GO" id="GO:0016787">
    <property type="term" value="F:hydrolase activity"/>
    <property type="evidence" value="ECO:0007669"/>
    <property type="project" value="UniProtKB-KW"/>
</dbReference>
<evidence type="ECO:0000256" key="1">
    <source>
        <dbReference type="ARBA" id="ARBA00001947"/>
    </source>
</evidence>
<dbReference type="EMBL" id="KB456261">
    <property type="protein sequence ID" value="EMF15718.1"/>
    <property type="molecule type" value="Genomic_DNA"/>
</dbReference>
<dbReference type="Pfam" id="PF00753">
    <property type="entry name" value="Lactamase_B"/>
    <property type="match status" value="1"/>
</dbReference>
<dbReference type="SUPFAM" id="SSF56281">
    <property type="entry name" value="Metallo-hydrolase/oxidoreductase"/>
    <property type="match status" value="1"/>
</dbReference>
<dbReference type="STRING" id="692275.M3CPQ6"/>
<organism evidence="7 8">
    <name type="scientific">Sphaerulina musiva (strain SO2202)</name>
    <name type="common">Poplar stem canker fungus</name>
    <name type="synonym">Septoria musiva</name>
    <dbReference type="NCBI Taxonomy" id="692275"/>
    <lineage>
        <taxon>Eukaryota</taxon>
        <taxon>Fungi</taxon>
        <taxon>Dikarya</taxon>
        <taxon>Ascomycota</taxon>
        <taxon>Pezizomycotina</taxon>
        <taxon>Dothideomycetes</taxon>
        <taxon>Dothideomycetidae</taxon>
        <taxon>Mycosphaerellales</taxon>
        <taxon>Mycosphaerellaceae</taxon>
        <taxon>Sphaerulina</taxon>
    </lineage>
</organism>
<evidence type="ECO:0000256" key="3">
    <source>
        <dbReference type="ARBA" id="ARBA00022723"/>
    </source>
</evidence>
<dbReference type="PANTHER" id="PTHR42978">
    <property type="entry name" value="QUORUM-QUENCHING LACTONASE YTNP-RELATED-RELATED"/>
    <property type="match status" value="1"/>
</dbReference>
<dbReference type="CDD" id="cd07730">
    <property type="entry name" value="metallo-hydrolase-like_MBL-fold"/>
    <property type="match status" value="1"/>
</dbReference>
<dbReference type="Gene3D" id="3.60.15.10">
    <property type="entry name" value="Ribonuclease Z/Hydroxyacylglutathione hydrolase-like"/>
    <property type="match status" value="1"/>
</dbReference>
<dbReference type="InterPro" id="IPR036866">
    <property type="entry name" value="RibonucZ/Hydroxyglut_hydro"/>
</dbReference>
<comment type="cofactor">
    <cofactor evidence="1">
        <name>Zn(2+)</name>
        <dbReference type="ChEBI" id="CHEBI:29105"/>
    </cofactor>
</comment>
<dbReference type="Proteomes" id="UP000016931">
    <property type="component" value="Unassembled WGS sequence"/>
</dbReference>
<dbReference type="GeneID" id="27905861"/>
<protein>
    <submittedName>
        <fullName evidence="7">Metallo-hydrolase/oxidoreductase</fullName>
    </submittedName>
</protein>
<gene>
    <name evidence="7" type="ORF">SEPMUDRAFT_38952</name>
</gene>
<dbReference type="GO" id="GO:0046872">
    <property type="term" value="F:metal ion binding"/>
    <property type="evidence" value="ECO:0007669"/>
    <property type="project" value="UniProtKB-KW"/>
</dbReference>
<keyword evidence="4 7" id="KW-0378">Hydrolase</keyword>
<sequence length="322" mass="35799">MSDIFPSPLPPARPNQNYVTVSPIAGGFITLPDSRFVQPADPEAKRTVPSLTFLITHPQPPLSSPYHSQDGKPVYLMFDLGLRKAPSRYPEVLQKHIDSRAPFDLSPGVAAQLQAGGLSPEDIDGIILSHVHYDHHGDPEDFPQARFIIGHGAADVLQHGITIGGVAASHQHFVPDTLPADRTCELPATSDRRRRRDTWQSMGPLLPAAYDFFHDGSVYVIDAPGHLPGHVNLLCRTRDRWIMLCGDAFHDRRLLRGEKAIGTWESAEGETMCIHVDRDQAAETIRRLGDFDQATGDECELIAAHDEVWWEKNKHRQFPGTI</sequence>
<evidence type="ECO:0000259" key="6">
    <source>
        <dbReference type="Pfam" id="PF00753"/>
    </source>
</evidence>
<keyword evidence="5" id="KW-0862">Zinc</keyword>
<dbReference type="PANTHER" id="PTHR42978:SF2">
    <property type="entry name" value="102 KBASES UNSTABLE REGION: FROM 1 TO 119443"/>
    <property type="match status" value="1"/>
</dbReference>
<dbReference type="InterPro" id="IPR051013">
    <property type="entry name" value="MBL_superfamily_lactonases"/>
</dbReference>
<keyword evidence="3" id="KW-0479">Metal-binding</keyword>
<dbReference type="AlphaFoldDB" id="M3CPQ6"/>
<dbReference type="HOGENOM" id="CLU_030571_1_1_1"/>
<dbReference type="RefSeq" id="XP_016763839.1">
    <property type="nucleotide sequence ID" value="XM_016908724.1"/>
</dbReference>
<evidence type="ECO:0000313" key="7">
    <source>
        <dbReference type="EMBL" id="EMF15718.1"/>
    </source>
</evidence>
<reference evidence="7 8" key="1">
    <citation type="journal article" date="2012" name="PLoS Pathog.">
        <title>Diverse lifestyles and strategies of plant pathogenesis encoded in the genomes of eighteen Dothideomycetes fungi.</title>
        <authorList>
            <person name="Ohm R.A."/>
            <person name="Feau N."/>
            <person name="Henrissat B."/>
            <person name="Schoch C.L."/>
            <person name="Horwitz B.A."/>
            <person name="Barry K.W."/>
            <person name="Condon B.J."/>
            <person name="Copeland A.C."/>
            <person name="Dhillon B."/>
            <person name="Glaser F."/>
            <person name="Hesse C.N."/>
            <person name="Kosti I."/>
            <person name="LaButti K."/>
            <person name="Lindquist E.A."/>
            <person name="Lucas S."/>
            <person name="Salamov A.A."/>
            <person name="Bradshaw R.E."/>
            <person name="Ciuffetti L."/>
            <person name="Hamelin R.C."/>
            <person name="Kema G.H.J."/>
            <person name="Lawrence C."/>
            <person name="Scott J.A."/>
            <person name="Spatafora J.W."/>
            <person name="Turgeon B.G."/>
            <person name="de Wit P.J.G.M."/>
            <person name="Zhong S."/>
            <person name="Goodwin S.B."/>
            <person name="Grigoriev I.V."/>
        </authorList>
    </citation>
    <scope>NUCLEOTIDE SEQUENCE [LARGE SCALE GENOMIC DNA]</scope>
    <source>
        <strain evidence="7 8">SO2202</strain>
    </source>
</reference>
<name>M3CPQ6_SPHMS</name>
<evidence type="ECO:0000256" key="4">
    <source>
        <dbReference type="ARBA" id="ARBA00022801"/>
    </source>
</evidence>
<proteinExistence type="inferred from homology"/>
<dbReference type="OrthoDB" id="10250730at2759"/>
<comment type="similarity">
    <text evidence="2">Belongs to the metallo-beta-lactamase superfamily.</text>
</comment>
<accession>M3CPQ6</accession>